<dbReference type="Pfam" id="PF00156">
    <property type="entry name" value="Pribosyltran"/>
    <property type="match status" value="1"/>
</dbReference>
<dbReference type="EMBL" id="SPKJ01000026">
    <property type="protein sequence ID" value="MYZ47995.1"/>
    <property type="molecule type" value="Genomic_DNA"/>
</dbReference>
<dbReference type="CDD" id="cd06223">
    <property type="entry name" value="PRTases_typeI"/>
    <property type="match status" value="1"/>
</dbReference>
<accession>A0A964T4F0</accession>
<dbReference type="SUPFAM" id="SSF53271">
    <property type="entry name" value="PRTase-like"/>
    <property type="match status" value="1"/>
</dbReference>
<proteinExistence type="predicted"/>
<comment type="caution">
    <text evidence="2">The sequence shown here is derived from an EMBL/GenBank/DDBJ whole genome shotgun (WGS) entry which is preliminary data.</text>
</comment>
<dbReference type="RefSeq" id="WP_161140346.1">
    <property type="nucleotide sequence ID" value="NZ_SPKJ01000026.1"/>
</dbReference>
<keyword evidence="2" id="KW-0328">Glycosyltransferase</keyword>
<evidence type="ECO:0000259" key="1">
    <source>
        <dbReference type="Pfam" id="PF00156"/>
    </source>
</evidence>
<keyword evidence="2" id="KW-0808">Transferase</keyword>
<dbReference type="Gene3D" id="3.30.1310.20">
    <property type="entry name" value="PRTase-like"/>
    <property type="match status" value="1"/>
</dbReference>
<dbReference type="OrthoDB" id="9810066at2"/>
<dbReference type="InterPro" id="IPR029057">
    <property type="entry name" value="PRTase-like"/>
</dbReference>
<dbReference type="Gene3D" id="3.40.50.2020">
    <property type="match status" value="1"/>
</dbReference>
<gene>
    <name evidence="2" type="ORF">E4O86_09760</name>
</gene>
<reference evidence="2" key="1">
    <citation type="submission" date="2019-03" db="EMBL/GenBank/DDBJ databases">
        <title>Afifella sp. nov., isolated from activated sludge.</title>
        <authorList>
            <person name="Li Q."/>
            <person name="Liu Y."/>
        </authorList>
    </citation>
    <scope>NUCLEOTIDE SEQUENCE</scope>
    <source>
        <strain evidence="2">L72</strain>
    </source>
</reference>
<dbReference type="Proteomes" id="UP000773614">
    <property type="component" value="Unassembled WGS sequence"/>
</dbReference>
<keyword evidence="3" id="KW-1185">Reference proteome</keyword>
<dbReference type="GO" id="GO:0016757">
    <property type="term" value="F:glycosyltransferase activity"/>
    <property type="evidence" value="ECO:0007669"/>
    <property type="project" value="UniProtKB-KW"/>
</dbReference>
<dbReference type="InterPro" id="IPR000836">
    <property type="entry name" value="PRTase_dom"/>
</dbReference>
<name>A0A964T4F0_9HYPH</name>
<feature type="domain" description="Phosphoribosyltransferase" evidence="1">
    <location>
        <begin position="18"/>
        <end position="182"/>
    </location>
</feature>
<dbReference type="AlphaFoldDB" id="A0A964T4F0"/>
<organism evidence="2 3">
    <name type="scientific">Propylenella binzhouense</name>
    <dbReference type="NCBI Taxonomy" id="2555902"/>
    <lineage>
        <taxon>Bacteria</taxon>
        <taxon>Pseudomonadati</taxon>
        <taxon>Pseudomonadota</taxon>
        <taxon>Alphaproteobacteria</taxon>
        <taxon>Hyphomicrobiales</taxon>
        <taxon>Propylenellaceae</taxon>
        <taxon>Propylenella</taxon>
    </lineage>
</organism>
<evidence type="ECO:0000313" key="3">
    <source>
        <dbReference type="Proteomes" id="UP000773614"/>
    </source>
</evidence>
<protein>
    <submittedName>
        <fullName evidence="2">Phosphoribosyltransferase</fullName>
    </submittedName>
</protein>
<sequence length="227" mass="24094">MRSSVSFADRRSAGIALAGTLKEKGYTDPVVLALPRGGVPVALEIARALEAPLDLLLVRKIGVPWQPELAAAAIVDGSPPDVVRNEEVIRAARLGPDEIKEGAEAEAREIERRRAAYLAGREPLPVAGRTVIVVDDGIATGTTVRAALVALRRRGPSRLVLAVPVAPAETLAELAPLVDEIVCLATPEPFWAIGAHYDDFSQLEDEEVVAMLAEARRLAPGGDRKPA</sequence>
<evidence type="ECO:0000313" key="2">
    <source>
        <dbReference type="EMBL" id="MYZ47995.1"/>
    </source>
</evidence>